<sequence>MLLWYILNIHIHTHTQCMIHTYSEVLIRQCTRTGTILDVSCHGVLSDGSSYESVNLMEQSKVPKINDDDDENQKEDLIVGTAIHPNDLSLHLNESSCKNIVDEDDKDKLWWIKSEFKDGSYLLSKGKGYDVWNMIVPPEWLNHEADKK</sequence>
<gene>
    <name evidence="1" type="ORF">DBRI00130_LOCUS29122</name>
</gene>
<protein>
    <submittedName>
        <fullName evidence="1">Uncharacterized protein</fullName>
    </submittedName>
</protein>
<evidence type="ECO:0000313" key="1">
    <source>
        <dbReference type="EMBL" id="CAE4634239.1"/>
    </source>
</evidence>
<dbReference type="EMBL" id="HBNS01037292">
    <property type="protein sequence ID" value="CAE4634239.1"/>
    <property type="molecule type" value="Transcribed_RNA"/>
</dbReference>
<reference evidence="1" key="1">
    <citation type="submission" date="2021-01" db="EMBL/GenBank/DDBJ databases">
        <authorList>
            <person name="Corre E."/>
            <person name="Pelletier E."/>
            <person name="Niang G."/>
            <person name="Scheremetjew M."/>
            <person name="Finn R."/>
            <person name="Kale V."/>
            <person name="Holt S."/>
            <person name="Cochrane G."/>
            <person name="Meng A."/>
            <person name="Brown T."/>
            <person name="Cohen L."/>
        </authorList>
    </citation>
    <scope>NUCLEOTIDE SEQUENCE</scope>
    <source>
        <strain evidence="1">GSO104</strain>
    </source>
</reference>
<organism evidence="1">
    <name type="scientific">Ditylum brightwellii</name>
    <dbReference type="NCBI Taxonomy" id="49249"/>
    <lineage>
        <taxon>Eukaryota</taxon>
        <taxon>Sar</taxon>
        <taxon>Stramenopiles</taxon>
        <taxon>Ochrophyta</taxon>
        <taxon>Bacillariophyta</taxon>
        <taxon>Mediophyceae</taxon>
        <taxon>Lithodesmiophycidae</taxon>
        <taxon>Lithodesmiales</taxon>
        <taxon>Lithodesmiaceae</taxon>
        <taxon>Ditylum</taxon>
    </lineage>
</organism>
<accession>A0A7S4S497</accession>
<proteinExistence type="predicted"/>
<name>A0A7S4S497_9STRA</name>
<dbReference type="AlphaFoldDB" id="A0A7S4S497"/>